<evidence type="ECO:0000256" key="1">
    <source>
        <dbReference type="ARBA" id="ARBA00022842"/>
    </source>
</evidence>
<accession>A0ABV4HWE6</accession>
<dbReference type="Proteomes" id="UP001566331">
    <property type="component" value="Unassembled WGS sequence"/>
</dbReference>
<dbReference type="InterPro" id="IPR025877">
    <property type="entry name" value="MobA-like_NTP_Trfase"/>
</dbReference>
<evidence type="ECO:0000313" key="3">
    <source>
        <dbReference type="EMBL" id="MEZ0475699.1"/>
    </source>
</evidence>
<organism evidence="3 4">
    <name type="scientific">Luteimonas salinilitoris</name>
    <dbReference type="NCBI Taxonomy" id="3237697"/>
    <lineage>
        <taxon>Bacteria</taxon>
        <taxon>Pseudomonadati</taxon>
        <taxon>Pseudomonadota</taxon>
        <taxon>Gammaproteobacteria</taxon>
        <taxon>Lysobacterales</taxon>
        <taxon>Lysobacteraceae</taxon>
        <taxon>Luteimonas</taxon>
    </lineage>
</organism>
<dbReference type="PANTHER" id="PTHR43777:SF1">
    <property type="entry name" value="MOLYBDENUM COFACTOR CYTIDYLYLTRANSFERASE"/>
    <property type="match status" value="1"/>
</dbReference>
<keyword evidence="4" id="KW-1185">Reference proteome</keyword>
<feature type="domain" description="MobA-like NTP transferase" evidence="2">
    <location>
        <begin position="7"/>
        <end position="166"/>
    </location>
</feature>
<gene>
    <name evidence="3" type="ORF">AB6713_13925</name>
</gene>
<keyword evidence="1" id="KW-0460">Magnesium</keyword>
<dbReference type="GO" id="GO:0016740">
    <property type="term" value="F:transferase activity"/>
    <property type="evidence" value="ECO:0007669"/>
    <property type="project" value="UniProtKB-KW"/>
</dbReference>
<dbReference type="PANTHER" id="PTHR43777">
    <property type="entry name" value="MOLYBDENUM COFACTOR CYTIDYLYLTRANSFERASE"/>
    <property type="match status" value="1"/>
</dbReference>
<proteinExistence type="predicted"/>
<dbReference type="EMBL" id="JBFWIC010000020">
    <property type="protein sequence ID" value="MEZ0475699.1"/>
    <property type="molecule type" value="Genomic_DNA"/>
</dbReference>
<dbReference type="InterPro" id="IPR029044">
    <property type="entry name" value="Nucleotide-diphossugar_trans"/>
</dbReference>
<comment type="caution">
    <text evidence="3">The sequence shown here is derived from an EMBL/GenBank/DDBJ whole genome shotgun (WGS) entry which is preliminary data.</text>
</comment>
<dbReference type="CDD" id="cd04182">
    <property type="entry name" value="GT_2_like_f"/>
    <property type="match status" value="1"/>
</dbReference>
<dbReference type="SUPFAM" id="SSF53448">
    <property type="entry name" value="Nucleotide-diphospho-sugar transferases"/>
    <property type="match status" value="1"/>
</dbReference>
<sequence length="208" mass="21378">MSARHVAVVLAAGGSRRLGRPKQLLTRAGEPLLCRAARLALATAPVRVLVIVGAGHAAMAAALHESPVETLLNPDWEQGLSTSLRVAADALATAAGSCLILGCDQPALERSHLEALLALAHGPASGCAATVHGDLAGIPAVVPMTLLRQAAALHGDQGLRGVLRALPEAELGRLEASELRFDIDTPEQLRAAVGAGWVDPVDPVEPAR</sequence>
<protein>
    <submittedName>
        <fullName evidence="3">NTP transferase domain-containing protein</fullName>
    </submittedName>
</protein>
<dbReference type="Gene3D" id="3.90.550.10">
    <property type="entry name" value="Spore Coat Polysaccharide Biosynthesis Protein SpsA, Chain A"/>
    <property type="match status" value="1"/>
</dbReference>
<keyword evidence="3" id="KW-0808">Transferase</keyword>
<name>A0ABV4HWE6_9GAMM</name>
<evidence type="ECO:0000259" key="2">
    <source>
        <dbReference type="Pfam" id="PF12804"/>
    </source>
</evidence>
<evidence type="ECO:0000313" key="4">
    <source>
        <dbReference type="Proteomes" id="UP001566331"/>
    </source>
</evidence>
<dbReference type="Pfam" id="PF12804">
    <property type="entry name" value="NTP_transf_3"/>
    <property type="match status" value="1"/>
</dbReference>
<dbReference type="RefSeq" id="WP_370561768.1">
    <property type="nucleotide sequence ID" value="NZ_JBFWIB010000001.1"/>
</dbReference>
<reference evidence="3 4" key="1">
    <citation type="submission" date="2024-07" db="EMBL/GenBank/DDBJ databases">
        <title>Luteimonas salilacus sp. nov., isolated from the shore soil of Salt Lake in Tibet of China.</title>
        <authorList>
            <person name="Zhang X."/>
            <person name="Li A."/>
        </authorList>
    </citation>
    <scope>NUCLEOTIDE SEQUENCE [LARGE SCALE GENOMIC DNA]</scope>
    <source>
        <strain evidence="3 4">B3-2-R+30</strain>
    </source>
</reference>